<dbReference type="RefSeq" id="WP_012927272.1">
    <property type="nucleotide sequence ID" value="NC_013730.1"/>
</dbReference>
<dbReference type="AlphaFoldDB" id="D2QIF6"/>
<feature type="signal peptide" evidence="1">
    <location>
        <begin position="1"/>
        <end position="20"/>
    </location>
</feature>
<gene>
    <name evidence="2" type="ordered locus">Slin_2724</name>
</gene>
<dbReference type="EMBL" id="CP001769">
    <property type="protein sequence ID" value="ADB38740.1"/>
    <property type="molecule type" value="Genomic_DNA"/>
</dbReference>
<dbReference type="STRING" id="504472.Slin_2724"/>
<proteinExistence type="predicted"/>
<dbReference type="Proteomes" id="UP000002028">
    <property type="component" value="Chromosome"/>
</dbReference>
<keyword evidence="1" id="KW-0732">Signal</keyword>
<dbReference type="HOGENOM" id="CLU_1004385_0_0_10"/>
<organism evidence="2 3">
    <name type="scientific">Spirosoma linguale (strain ATCC 33905 / DSM 74 / LMG 10896 / Claus 1)</name>
    <dbReference type="NCBI Taxonomy" id="504472"/>
    <lineage>
        <taxon>Bacteria</taxon>
        <taxon>Pseudomonadati</taxon>
        <taxon>Bacteroidota</taxon>
        <taxon>Cytophagia</taxon>
        <taxon>Cytophagales</taxon>
        <taxon>Cytophagaceae</taxon>
        <taxon>Spirosoma</taxon>
    </lineage>
</organism>
<evidence type="ECO:0000313" key="2">
    <source>
        <dbReference type="EMBL" id="ADB38740.1"/>
    </source>
</evidence>
<accession>D2QIF6</accession>
<evidence type="ECO:0000313" key="3">
    <source>
        <dbReference type="Proteomes" id="UP000002028"/>
    </source>
</evidence>
<keyword evidence="3" id="KW-1185">Reference proteome</keyword>
<name>D2QIF6_SPILD</name>
<dbReference type="KEGG" id="sli:Slin_2724"/>
<reference evidence="2 3" key="1">
    <citation type="journal article" date="2010" name="Stand. Genomic Sci.">
        <title>Complete genome sequence of Spirosoma linguale type strain (1).</title>
        <authorList>
            <person name="Lail K."/>
            <person name="Sikorski J."/>
            <person name="Saunders E."/>
            <person name="Lapidus A."/>
            <person name="Glavina Del Rio T."/>
            <person name="Copeland A."/>
            <person name="Tice H."/>
            <person name="Cheng J.-F."/>
            <person name="Lucas S."/>
            <person name="Nolan M."/>
            <person name="Bruce D."/>
            <person name="Goodwin L."/>
            <person name="Pitluck S."/>
            <person name="Ivanova N."/>
            <person name="Mavromatis K."/>
            <person name="Ovchinnikova G."/>
            <person name="Pati A."/>
            <person name="Chen A."/>
            <person name="Palaniappan K."/>
            <person name="Land M."/>
            <person name="Hauser L."/>
            <person name="Chang Y.-J."/>
            <person name="Jeffries C.D."/>
            <person name="Chain P."/>
            <person name="Brettin T."/>
            <person name="Detter J.C."/>
            <person name="Schuetze A."/>
            <person name="Rohde M."/>
            <person name="Tindall B.J."/>
            <person name="Goeker M."/>
            <person name="Bristow J."/>
            <person name="Eisen J.A."/>
            <person name="Markowitz V."/>
            <person name="Hugenholtz P."/>
            <person name="Kyrpides N.C."/>
            <person name="Klenk H.-P."/>
            <person name="Chen F."/>
        </authorList>
    </citation>
    <scope>NUCLEOTIDE SEQUENCE [LARGE SCALE GENOMIC DNA]</scope>
    <source>
        <strain evidence="3">ATCC 33905 / DSM 74 / LMG 10896 / Claus 1</strain>
    </source>
</reference>
<sequence>MKTLLLYVYLSILASQPILAQFWTKEDIKKQLPLFIRALNYPLGNDKFHLTYNITTDSIPPNHPLFKLFKNHDLYISYLLSRYSTIDYQSIFKPNTPFPQADRAFRQALTNDTLLNHCFLETATYYLKAQEIPLKDISVLPKQSLTMPTLLAVAARFFNHLETRPNDHVAWFMNLKGTPDYDASEVGNQPLIEAFCSEAIMKWSFLPEWSQLPYERRFYEEVEALTNRTALLTDAKDKRELVRPAMRDLMTHSKELEKALLTEYELSKEWLGFTLIK</sequence>
<evidence type="ECO:0000256" key="1">
    <source>
        <dbReference type="SAM" id="SignalP"/>
    </source>
</evidence>
<protein>
    <submittedName>
        <fullName evidence="2">Uncharacterized protein</fullName>
    </submittedName>
</protein>
<feature type="chain" id="PRO_5003033881" evidence="1">
    <location>
        <begin position="21"/>
        <end position="277"/>
    </location>
</feature>